<evidence type="ECO:0000256" key="6">
    <source>
        <dbReference type="ARBA" id="ARBA00023157"/>
    </source>
</evidence>
<evidence type="ECO:0000259" key="10">
    <source>
        <dbReference type="SMART" id="SM00078"/>
    </source>
</evidence>
<keyword evidence="5" id="KW-0372">Hormone</keyword>
<organism evidence="11 12">
    <name type="scientific">Sinanodonta woodiana</name>
    <name type="common">Chinese pond mussel</name>
    <name type="synonym">Anodonta woodiana</name>
    <dbReference type="NCBI Taxonomy" id="1069815"/>
    <lineage>
        <taxon>Eukaryota</taxon>
        <taxon>Metazoa</taxon>
        <taxon>Spiralia</taxon>
        <taxon>Lophotrochozoa</taxon>
        <taxon>Mollusca</taxon>
        <taxon>Bivalvia</taxon>
        <taxon>Autobranchia</taxon>
        <taxon>Heteroconchia</taxon>
        <taxon>Palaeoheterodonta</taxon>
        <taxon>Unionida</taxon>
        <taxon>Unionoidea</taxon>
        <taxon>Unionidae</taxon>
        <taxon>Unioninae</taxon>
        <taxon>Sinanodonta</taxon>
    </lineage>
</organism>
<dbReference type="CDD" id="cd04367">
    <property type="entry name" value="IlGF_insulin_like"/>
    <property type="match status" value="1"/>
</dbReference>
<evidence type="ECO:0000313" key="12">
    <source>
        <dbReference type="Proteomes" id="UP001634394"/>
    </source>
</evidence>
<name>A0ABD3X7X5_SINWO</name>
<keyword evidence="7" id="KW-0119">Carbohydrate metabolism</keyword>
<dbReference type="InterPro" id="IPR016179">
    <property type="entry name" value="Insulin-like"/>
</dbReference>
<dbReference type="InterPro" id="IPR022352">
    <property type="entry name" value="Ins/IGF/rlx"/>
</dbReference>
<gene>
    <name evidence="11" type="ORF">ACJMK2_028689</name>
</gene>
<dbReference type="SUPFAM" id="SSF56994">
    <property type="entry name" value="Insulin-like"/>
    <property type="match status" value="1"/>
</dbReference>
<dbReference type="InterPro" id="IPR022353">
    <property type="entry name" value="Insulin_CS"/>
</dbReference>
<evidence type="ECO:0000313" key="11">
    <source>
        <dbReference type="EMBL" id="KAL3882336.1"/>
    </source>
</evidence>
<evidence type="ECO:0000256" key="4">
    <source>
        <dbReference type="ARBA" id="ARBA00022526"/>
    </source>
</evidence>
<dbReference type="Gene3D" id="1.10.100.10">
    <property type="entry name" value="Insulin-like"/>
    <property type="match status" value="1"/>
</dbReference>
<evidence type="ECO:0000256" key="9">
    <source>
        <dbReference type="SAM" id="SignalP"/>
    </source>
</evidence>
<keyword evidence="9" id="KW-0732">Signal</keyword>
<feature type="chain" id="PRO_5044863812" description="Insulin-like domain-containing protein" evidence="9">
    <location>
        <begin position="25"/>
        <end position="210"/>
    </location>
</feature>
<sequence>MELYAHMPNIMMLWVTALVTLTLTVNDVCSVRLCGKNLADMLDLVCDNRGFYSIASDRGIGLPRLAKRTASEYLSNSLNENPGIVGECCYRSCTLEDLESYCALPAEEADANPTKGSLPRRIEEELFRDRLLSTKSYTSIVNINDINNRIVTTSEPPVITTTRLPSRSLSRESTGHISRDPFPIPHRFGSSKFFFVRPVGPRPTRSPVLP</sequence>
<keyword evidence="4" id="KW-0313">Glucose metabolism</keyword>
<evidence type="ECO:0000256" key="8">
    <source>
        <dbReference type="RuleBase" id="RU000406"/>
    </source>
</evidence>
<keyword evidence="12" id="KW-1185">Reference proteome</keyword>
<dbReference type="PANTHER" id="PTHR46845">
    <property type="entry name" value="INSULIN-LIKE GROWTH FACTOR I"/>
    <property type="match status" value="1"/>
</dbReference>
<dbReference type="SMART" id="SM00078">
    <property type="entry name" value="IlGF"/>
    <property type="match status" value="1"/>
</dbReference>
<comment type="caution">
    <text evidence="11">The sequence shown here is derived from an EMBL/GenBank/DDBJ whole genome shotgun (WGS) entry which is preliminary data.</text>
</comment>
<keyword evidence="3 8" id="KW-0964">Secreted</keyword>
<reference evidence="11 12" key="1">
    <citation type="submission" date="2024-11" db="EMBL/GenBank/DDBJ databases">
        <title>Chromosome-level genome assembly of the freshwater bivalve Anodonta woodiana.</title>
        <authorList>
            <person name="Chen X."/>
        </authorList>
    </citation>
    <scope>NUCLEOTIDE SEQUENCE [LARGE SCALE GENOMIC DNA]</scope>
    <source>
        <strain evidence="11">MN2024</strain>
        <tissue evidence="11">Gills</tissue>
    </source>
</reference>
<dbReference type="InterPro" id="IPR004825">
    <property type="entry name" value="Insulin"/>
</dbReference>
<dbReference type="AlphaFoldDB" id="A0ABD3X7X5"/>
<evidence type="ECO:0000256" key="7">
    <source>
        <dbReference type="ARBA" id="ARBA00023277"/>
    </source>
</evidence>
<dbReference type="Pfam" id="PF00049">
    <property type="entry name" value="Insulin"/>
    <property type="match status" value="1"/>
</dbReference>
<feature type="signal peptide" evidence="9">
    <location>
        <begin position="1"/>
        <end position="24"/>
    </location>
</feature>
<keyword evidence="6" id="KW-1015">Disulfide bond</keyword>
<comment type="similarity">
    <text evidence="2 8">Belongs to the insulin family.</text>
</comment>
<evidence type="ECO:0000256" key="2">
    <source>
        <dbReference type="ARBA" id="ARBA00009034"/>
    </source>
</evidence>
<evidence type="ECO:0000256" key="5">
    <source>
        <dbReference type="ARBA" id="ARBA00022702"/>
    </source>
</evidence>
<dbReference type="PRINTS" id="PR00276">
    <property type="entry name" value="INSULINFAMLY"/>
</dbReference>
<dbReference type="InterPro" id="IPR036438">
    <property type="entry name" value="Insulin-like_sf"/>
</dbReference>
<evidence type="ECO:0000256" key="1">
    <source>
        <dbReference type="ARBA" id="ARBA00004613"/>
    </source>
</evidence>
<dbReference type="GO" id="GO:0006006">
    <property type="term" value="P:glucose metabolic process"/>
    <property type="evidence" value="ECO:0007669"/>
    <property type="project" value="UniProtKB-KW"/>
</dbReference>
<dbReference type="PROSITE" id="PS00262">
    <property type="entry name" value="INSULIN"/>
    <property type="match status" value="1"/>
</dbReference>
<comment type="subcellular location">
    <subcellularLocation>
        <location evidence="1 8">Secreted</location>
    </subcellularLocation>
</comment>
<feature type="domain" description="Insulin-like" evidence="10">
    <location>
        <begin position="31"/>
        <end position="102"/>
    </location>
</feature>
<accession>A0ABD3X7X5</accession>
<dbReference type="GO" id="GO:0005576">
    <property type="term" value="C:extracellular region"/>
    <property type="evidence" value="ECO:0007669"/>
    <property type="project" value="UniProtKB-SubCell"/>
</dbReference>
<dbReference type="EMBL" id="JBJQND010000003">
    <property type="protein sequence ID" value="KAL3882336.1"/>
    <property type="molecule type" value="Genomic_DNA"/>
</dbReference>
<protein>
    <recommendedName>
        <fullName evidence="10">Insulin-like domain-containing protein</fullName>
    </recommendedName>
</protein>
<evidence type="ECO:0000256" key="3">
    <source>
        <dbReference type="ARBA" id="ARBA00022525"/>
    </source>
</evidence>
<proteinExistence type="inferred from homology"/>
<dbReference type="PANTHER" id="PTHR46845:SF1">
    <property type="entry name" value="INSULIN-LIKE GROWTH FACTOR I"/>
    <property type="match status" value="1"/>
</dbReference>
<dbReference type="GO" id="GO:0005179">
    <property type="term" value="F:hormone activity"/>
    <property type="evidence" value="ECO:0007669"/>
    <property type="project" value="UniProtKB-KW"/>
</dbReference>
<dbReference type="Proteomes" id="UP001634394">
    <property type="component" value="Unassembled WGS sequence"/>
</dbReference>